<evidence type="ECO:0000256" key="1">
    <source>
        <dbReference type="ARBA" id="ARBA00023015"/>
    </source>
</evidence>
<evidence type="ECO:0000256" key="4">
    <source>
        <dbReference type="PROSITE-ProRule" id="PRU00335"/>
    </source>
</evidence>
<dbReference type="Proteomes" id="UP000234341">
    <property type="component" value="Unassembled WGS sequence"/>
</dbReference>
<dbReference type="Pfam" id="PF16925">
    <property type="entry name" value="TetR_C_13"/>
    <property type="match status" value="1"/>
</dbReference>
<evidence type="ECO:0000256" key="2">
    <source>
        <dbReference type="ARBA" id="ARBA00023125"/>
    </source>
</evidence>
<dbReference type="PANTHER" id="PTHR47506">
    <property type="entry name" value="TRANSCRIPTIONAL REGULATORY PROTEIN"/>
    <property type="match status" value="1"/>
</dbReference>
<reference evidence="6 7" key="1">
    <citation type="submission" date="2017-12" db="EMBL/GenBank/DDBJ databases">
        <title>Genome sequence of the active heterotrophic nitrifier-denitrifier, Cupriavidus pauculus UM1.</title>
        <authorList>
            <person name="Putonti C."/>
            <person name="Castignetti D."/>
        </authorList>
    </citation>
    <scope>NUCLEOTIDE SEQUENCE [LARGE SCALE GENOMIC DNA]</scope>
    <source>
        <strain evidence="6 7">UM1</strain>
    </source>
</reference>
<gene>
    <name evidence="6" type="ORF">CYJ10_27100</name>
</gene>
<dbReference type="OrthoDB" id="270177at2"/>
<keyword evidence="1" id="KW-0805">Transcription regulation</keyword>
<dbReference type="InterPro" id="IPR009057">
    <property type="entry name" value="Homeodomain-like_sf"/>
</dbReference>
<dbReference type="AlphaFoldDB" id="A0A2N5C5L3"/>
<feature type="DNA-binding region" description="H-T-H motif" evidence="4">
    <location>
        <begin position="29"/>
        <end position="48"/>
    </location>
</feature>
<dbReference type="InterPro" id="IPR001647">
    <property type="entry name" value="HTH_TetR"/>
</dbReference>
<evidence type="ECO:0000259" key="5">
    <source>
        <dbReference type="PROSITE" id="PS50977"/>
    </source>
</evidence>
<dbReference type="InterPro" id="IPR036271">
    <property type="entry name" value="Tet_transcr_reg_TetR-rel_C_sf"/>
</dbReference>
<dbReference type="Pfam" id="PF00440">
    <property type="entry name" value="TetR_N"/>
    <property type="match status" value="1"/>
</dbReference>
<dbReference type="Gene3D" id="1.10.357.10">
    <property type="entry name" value="Tetracycline Repressor, domain 2"/>
    <property type="match status" value="1"/>
</dbReference>
<dbReference type="PANTHER" id="PTHR47506:SF1">
    <property type="entry name" value="HTH-TYPE TRANSCRIPTIONAL REGULATOR YJDC"/>
    <property type="match status" value="1"/>
</dbReference>
<dbReference type="PROSITE" id="PS50977">
    <property type="entry name" value="HTH_TETR_2"/>
    <property type="match status" value="1"/>
</dbReference>
<name>A0A2N5C5L3_9BURK</name>
<dbReference type="RefSeq" id="WP_101684523.1">
    <property type="nucleotide sequence ID" value="NZ_PJRP01000017.1"/>
</dbReference>
<feature type="domain" description="HTH tetR-type" evidence="5">
    <location>
        <begin position="6"/>
        <end position="66"/>
    </location>
</feature>
<dbReference type="InterPro" id="IPR011075">
    <property type="entry name" value="TetR_C"/>
</dbReference>
<dbReference type="SUPFAM" id="SSF48498">
    <property type="entry name" value="Tetracyclin repressor-like, C-terminal domain"/>
    <property type="match status" value="1"/>
</dbReference>
<sequence>MVRPREFDRDAALERATGIFWAKGFASTSTEDLLAAMNIGRQSMYNAFGDKRSLYMEVLQTYHQKMVSVHLKRLNGEASPLEGIRALLRGLAPSDDEQRALGCLGVGAVGEFGTSDPELLRLAHAVSQAVGKRIAERIVEGQAAGVIDSDVQPATAAAFVLTTMTGLQLAARAGATMVDLHRQADFVVGRLKAA</sequence>
<dbReference type="EMBL" id="PJRP01000017">
    <property type="protein sequence ID" value="PLP97498.1"/>
    <property type="molecule type" value="Genomic_DNA"/>
</dbReference>
<dbReference type="Gene3D" id="1.10.10.60">
    <property type="entry name" value="Homeodomain-like"/>
    <property type="match status" value="1"/>
</dbReference>
<accession>A0A2N5C5L3</accession>
<evidence type="ECO:0000256" key="3">
    <source>
        <dbReference type="ARBA" id="ARBA00023163"/>
    </source>
</evidence>
<proteinExistence type="predicted"/>
<dbReference type="SUPFAM" id="SSF46689">
    <property type="entry name" value="Homeodomain-like"/>
    <property type="match status" value="1"/>
</dbReference>
<evidence type="ECO:0000313" key="7">
    <source>
        <dbReference type="Proteomes" id="UP000234341"/>
    </source>
</evidence>
<organism evidence="6 7">
    <name type="scientific">Cupriavidus pauculus</name>
    <dbReference type="NCBI Taxonomy" id="82633"/>
    <lineage>
        <taxon>Bacteria</taxon>
        <taxon>Pseudomonadati</taxon>
        <taxon>Pseudomonadota</taxon>
        <taxon>Betaproteobacteria</taxon>
        <taxon>Burkholderiales</taxon>
        <taxon>Burkholderiaceae</taxon>
        <taxon>Cupriavidus</taxon>
    </lineage>
</organism>
<evidence type="ECO:0000313" key="6">
    <source>
        <dbReference type="EMBL" id="PLP97498.1"/>
    </source>
</evidence>
<dbReference type="GO" id="GO:0003677">
    <property type="term" value="F:DNA binding"/>
    <property type="evidence" value="ECO:0007669"/>
    <property type="project" value="UniProtKB-UniRule"/>
</dbReference>
<protein>
    <submittedName>
        <fullName evidence="6">TetR/AcrR family transcriptional regulator</fullName>
    </submittedName>
</protein>
<keyword evidence="2 4" id="KW-0238">DNA-binding</keyword>
<comment type="caution">
    <text evidence="6">The sequence shown here is derived from an EMBL/GenBank/DDBJ whole genome shotgun (WGS) entry which is preliminary data.</text>
</comment>
<keyword evidence="3" id="KW-0804">Transcription</keyword>